<organism evidence="1 2">
    <name type="scientific">Propionigenium maris DSM 9537</name>
    <dbReference type="NCBI Taxonomy" id="1123000"/>
    <lineage>
        <taxon>Bacteria</taxon>
        <taxon>Fusobacteriati</taxon>
        <taxon>Fusobacteriota</taxon>
        <taxon>Fusobacteriia</taxon>
        <taxon>Fusobacteriales</taxon>
        <taxon>Fusobacteriaceae</taxon>
        <taxon>Propionigenium</taxon>
    </lineage>
</organism>
<proteinExistence type="predicted"/>
<comment type="caution">
    <text evidence="1">The sequence shown here is derived from an EMBL/GenBank/DDBJ whole genome shotgun (WGS) entry which is preliminary data.</text>
</comment>
<evidence type="ECO:0000313" key="2">
    <source>
        <dbReference type="Proteomes" id="UP001144471"/>
    </source>
</evidence>
<sequence length="54" mass="6253">MSLKLKVNVRPLMATIITLNEKSYVKRYDKLNLLNGLVDYDVQSYIDYFGALLV</sequence>
<accession>A0A9W6LN95</accession>
<reference evidence="1" key="1">
    <citation type="submission" date="2022-12" db="EMBL/GenBank/DDBJ databases">
        <title>Reference genome sequencing for broad-spectrum identification of bacterial and archaeal isolates by mass spectrometry.</title>
        <authorList>
            <person name="Sekiguchi Y."/>
            <person name="Tourlousse D.M."/>
        </authorList>
    </citation>
    <scope>NUCLEOTIDE SEQUENCE</scope>
    <source>
        <strain evidence="1">10succ1</strain>
    </source>
</reference>
<keyword evidence="2" id="KW-1185">Reference proteome</keyword>
<name>A0A9W6LN95_9FUSO</name>
<dbReference type="AlphaFoldDB" id="A0A9W6LN95"/>
<evidence type="ECO:0000313" key="1">
    <source>
        <dbReference type="EMBL" id="GLI55685.1"/>
    </source>
</evidence>
<dbReference type="EMBL" id="BSDY01000004">
    <property type="protein sequence ID" value="GLI55685.1"/>
    <property type="molecule type" value="Genomic_DNA"/>
</dbReference>
<gene>
    <name evidence="1" type="ORF">PM10SUCC1_11990</name>
</gene>
<protein>
    <submittedName>
        <fullName evidence="1">Uncharacterized protein</fullName>
    </submittedName>
</protein>
<dbReference type="Proteomes" id="UP001144471">
    <property type="component" value="Unassembled WGS sequence"/>
</dbReference>